<sequence length="80" mass="9153">MARQENRLLEFGLEGIALVDQWYGRPKRVSVPAPQMARQEDRLAEVELEGFALVDQWYGRPKRIPVPAPQEADDHTIIIA</sequence>
<gene>
    <name evidence="1" type="ORF">GH714_018496</name>
</gene>
<dbReference type="AlphaFoldDB" id="A0A6A6MMW9"/>
<reference evidence="1 2" key="1">
    <citation type="journal article" date="2020" name="Mol. Plant">
        <title>The Chromosome-Based Rubber Tree Genome Provides New Insights into Spurge Genome Evolution and Rubber Biosynthesis.</title>
        <authorList>
            <person name="Liu J."/>
            <person name="Shi C."/>
            <person name="Shi C.C."/>
            <person name="Li W."/>
            <person name="Zhang Q.J."/>
            <person name="Zhang Y."/>
            <person name="Li K."/>
            <person name="Lu H.F."/>
            <person name="Shi C."/>
            <person name="Zhu S.T."/>
            <person name="Xiao Z.Y."/>
            <person name="Nan H."/>
            <person name="Yue Y."/>
            <person name="Zhu X.G."/>
            <person name="Wu Y."/>
            <person name="Hong X.N."/>
            <person name="Fan G.Y."/>
            <person name="Tong Y."/>
            <person name="Zhang D."/>
            <person name="Mao C.L."/>
            <person name="Liu Y.L."/>
            <person name="Hao S.J."/>
            <person name="Liu W.Q."/>
            <person name="Lv M.Q."/>
            <person name="Zhang H.B."/>
            <person name="Liu Y."/>
            <person name="Hu-Tang G.R."/>
            <person name="Wang J.P."/>
            <person name="Wang J.H."/>
            <person name="Sun Y.H."/>
            <person name="Ni S.B."/>
            <person name="Chen W.B."/>
            <person name="Zhang X.C."/>
            <person name="Jiao Y.N."/>
            <person name="Eichler E.E."/>
            <person name="Li G.H."/>
            <person name="Liu X."/>
            <person name="Gao L.Z."/>
        </authorList>
    </citation>
    <scope>NUCLEOTIDE SEQUENCE [LARGE SCALE GENOMIC DNA]</scope>
    <source>
        <strain evidence="2">cv. GT1</strain>
        <tissue evidence="1">Leaf</tissue>
    </source>
</reference>
<dbReference type="PANTHER" id="PTHR33484">
    <property type="entry name" value="BNAC07G33360D PROTEIN"/>
    <property type="match status" value="1"/>
</dbReference>
<organism evidence="1 2">
    <name type="scientific">Hevea brasiliensis</name>
    <name type="common">Para rubber tree</name>
    <name type="synonym">Siphonia brasiliensis</name>
    <dbReference type="NCBI Taxonomy" id="3981"/>
    <lineage>
        <taxon>Eukaryota</taxon>
        <taxon>Viridiplantae</taxon>
        <taxon>Streptophyta</taxon>
        <taxon>Embryophyta</taxon>
        <taxon>Tracheophyta</taxon>
        <taxon>Spermatophyta</taxon>
        <taxon>Magnoliopsida</taxon>
        <taxon>eudicotyledons</taxon>
        <taxon>Gunneridae</taxon>
        <taxon>Pentapetalae</taxon>
        <taxon>rosids</taxon>
        <taxon>fabids</taxon>
        <taxon>Malpighiales</taxon>
        <taxon>Euphorbiaceae</taxon>
        <taxon>Crotonoideae</taxon>
        <taxon>Micrandreae</taxon>
        <taxon>Hevea</taxon>
    </lineage>
</organism>
<name>A0A6A6MMW9_HEVBR</name>
<evidence type="ECO:0000313" key="2">
    <source>
        <dbReference type="Proteomes" id="UP000467840"/>
    </source>
</evidence>
<comment type="caution">
    <text evidence="1">The sequence shown here is derived from an EMBL/GenBank/DDBJ whole genome shotgun (WGS) entry which is preliminary data.</text>
</comment>
<proteinExistence type="predicted"/>
<dbReference type="Proteomes" id="UP000467840">
    <property type="component" value="Chromosome 15"/>
</dbReference>
<accession>A0A6A6MMW9</accession>
<protein>
    <submittedName>
        <fullName evidence="1">Uncharacterized protein</fullName>
    </submittedName>
</protein>
<keyword evidence="2" id="KW-1185">Reference proteome</keyword>
<evidence type="ECO:0000313" key="1">
    <source>
        <dbReference type="EMBL" id="KAF2313875.1"/>
    </source>
</evidence>
<dbReference type="EMBL" id="JAAGAX010000005">
    <property type="protein sequence ID" value="KAF2313875.1"/>
    <property type="molecule type" value="Genomic_DNA"/>
</dbReference>